<evidence type="ECO:0000313" key="4">
    <source>
        <dbReference type="Proteomes" id="UP000054564"/>
    </source>
</evidence>
<feature type="domain" description="C2H2-type" evidence="2">
    <location>
        <begin position="105"/>
        <end position="125"/>
    </location>
</feature>
<evidence type="ECO:0000256" key="1">
    <source>
        <dbReference type="SAM" id="MobiDB-lite"/>
    </source>
</evidence>
<dbReference type="SMART" id="SM00355">
    <property type="entry name" value="ZnF_C2H2"/>
    <property type="match status" value="5"/>
</dbReference>
<comment type="caution">
    <text evidence="3">The sequence shown here is derived from an EMBL/GenBank/DDBJ whole genome shotgun (WGS) entry which is preliminary data.</text>
</comment>
<dbReference type="Proteomes" id="UP000054564">
    <property type="component" value="Unassembled WGS sequence"/>
</dbReference>
<organism evidence="3 4">
    <name type="scientific">Puccinia striiformis f. sp. tritici PST-78</name>
    <dbReference type="NCBI Taxonomy" id="1165861"/>
    <lineage>
        <taxon>Eukaryota</taxon>
        <taxon>Fungi</taxon>
        <taxon>Dikarya</taxon>
        <taxon>Basidiomycota</taxon>
        <taxon>Pucciniomycotina</taxon>
        <taxon>Pucciniomycetes</taxon>
        <taxon>Pucciniales</taxon>
        <taxon>Pucciniaceae</taxon>
        <taxon>Puccinia</taxon>
    </lineage>
</organism>
<feature type="region of interest" description="Disordered" evidence="1">
    <location>
        <begin position="345"/>
        <end position="393"/>
    </location>
</feature>
<dbReference type="STRING" id="1165861.A0A0L0V4P4"/>
<protein>
    <recommendedName>
        <fullName evidence="2">C2H2-type domain-containing protein</fullName>
    </recommendedName>
</protein>
<dbReference type="PROSITE" id="PS00028">
    <property type="entry name" value="ZINC_FINGER_C2H2_1"/>
    <property type="match status" value="1"/>
</dbReference>
<accession>A0A0L0V4P4</accession>
<name>A0A0L0V4P4_9BASI</name>
<reference evidence="4" key="1">
    <citation type="submission" date="2014-03" db="EMBL/GenBank/DDBJ databases">
        <title>The Genome Sequence of Puccinia striiformis f. sp. tritici PST-78.</title>
        <authorList>
            <consortium name="The Broad Institute Genome Sequencing Platform"/>
            <person name="Cuomo C."/>
            <person name="Hulbert S."/>
            <person name="Chen X."/>
            <person name="Walker B."/>
            <person name="Young S.K."/>
            <person name="Zeng Q."/>
            <person name="Gargeya S."/>
            <person name="Fitzgerald M."/>
            <person name="Haas B."/>
            <person name="Abouelleil A."/>
            <person name="Alvarado L."/>
            <person name="Arachchi H.M."/>
            <person name="Berlin A.M."/>
            <person name="Chapman S.B."/>
            <person name="Goldberg J."/>
            <person name="Griggs A."/>
            <person name="Gujja S."/>
            <person name="Hansen M."/>
            <person name="Howarth C."/>
            <person name="Imamovic A."/>
            <person name="Larimer J."/>
            <person name="McCowan C."/>
            <person name="Montmayeur A."/>
            <person name="Murphy C."/>
            <person name="Neiman D."/>
            <person name="Pearson M."/>
            <person name="Priest M."/>
            <person name="Roberts A."/>
            <person name="Saif S."/>
            <person name="Shea T."/>
            <person name="Sisk P."/>
            <person name="Sykes S."/>
            <person name="Wortman J."/>
            <person name="Nusbaum C."/>
            <person name="Birren B."/>
        </authorList>
    </citation>
    <scope>NUCLEOTIDE SEQUENCE [LARGE SCALE GENOMIC DNA]</scope>
    <source>
        <strain evidence="4">race PST-78</strain>
    </source>
</reference>
<dbReference type="EMBL" id="AJIL01000120">
    <property type="protein sequence ID" value="KNE94252.1"/>
    <property type="molecule type" value="Genomic_DNA"/>
</dbReference>
<dbReference type="AlphaFoldDB" id="A0A0L0V4P4"/>
<dbReference type="InterPro" id="IPR013087">
    <property type="entry name" value="Znf_C2H2_type"/>
</dbReference>
<feature type="compositionally biased region" description="Polar residues" evidence="1">
    <location>
        <begin position="352"/>
        <end position="373"/>
    </location>
</feature>
<proteinExistence type="predicted"/>
<evidence type="ECO:0000259" key="2">
    <source>
        <dbReference type="PROSITE" id="PS00028"/>
    </source>
</evidence>
<gene>
    <name evidence="3" type="ORF">PSTG_12384</name>
</gene>
<sequence>MSSFYCQPCRKNFRWYEDLQEHLLCSGRHNYCAACRCDFRFEEARQYHHCVAHQSSFCQFCQAETTDIHIHNLTIHDRCPICGQLCEDADAVHRHCGSWHADHYCEICPRLFLHPNDRTTHYDAHGPCDIECPHHACDKRFGTRGALVQHWESKTCKSGINVDWVASIFKGCDKENRFVDKDFETTGIQVSNYRDLDATNQFHPQRTAPVQFYEPYKCPSAQCKRGLFHTLSRLTRHLESGACGHQLKADLDPSTIGIDTPTACRVSYTVAKLILGFTGSIGSLPLPNPSIKTTPFLANVRLLEALKDVGSALASLLDTTLEVAVLHLQPITDSALRWIGRSTGGSLGLSPRNDQPRTTTQPSGDFSLTSPVSDCSVARNARPSYHSRRQNPH</sequence>
<evidence type="ECO:0000313" key="3">
    <source>
        <dbReference type="EMBL" id="KNE94252.1"/>
    </source>
</evidence>
<keyword evidence="4" id="KW-1185">Reference proteome</keyword>